<comment type="caution">
    <text evidence="1">The sequence shown here is derived from an EMBL/GenBank/DDBJ whole genome shotgun (WGS) entry which is preliminary data.</text>
</comment>
<gene>
    <name evidence="1" type="ORF">LCGC14_2773790</name>
</gene>
<accession>A0A0F8YVB9</accession>
<proteinExistence type="predicted"/>
<evidence type="ECO:0000313" key="1">
    <source>
        <dbReference type="EMBL" id="KKK85392.1"/>
    </source>
</evidence>
<reference evidence="1" key="1">
    <citation type="journal article" date="2015" name="Nature">
        <title>Complex archaea that bridge the gap between prokaryotes and eukaryotes.</title>
        <authorList>
            <person name="Spang A."/>
            <person name="Saw J.H."/>
            <person name="Jorgensen S.L."/>
            <person name="Zaremba-Niedzwiedzka K."/>
            <person name="Martijn J."/>
            <person name="Lind A.E."/>
            <person name="van Eijk R."/>
            <person name="Schleper C."/>
            <person name="Guy L."/>
            <person name="Ettema T.J."/>
        </authorList>
    </citation>
    <scope>NUCLEOTIDE SEQUENCE</scope>
</reference>
<feature type="non-terminal residue" evidence="1">
    <location>
        <position position="57"/>
    </location>
</feature>
<dbReference type="AlphaFoldDB" id="A0A0F8YVB9"/>
<protein>
    <submittedName>
        <fullName evidence="1">Uncharacterized protein</fullName>
    </submittedName>
</protein>
<name>A0A0F8YVB9_9ZZZZ</name>
<sequence length="57" mass="6496">MTETGTEHTLHWFREQLDRAEGRLATLKPLIIRAGMVLRDYSRDELAEELEAAAGIN</sequence>
<dbReference type="EMBL" id="LAZR01051333">
    <property type="protein sequence ID" value="KKK85392.1"/>
    <property type="molecule type" value="Genomic_DNA"/>
</dbReference>
<organism evidence="1">
    <name type="scientific">marine sediment metagenome</name>
    <dbReference type="NCBI Taxonomy" id="412755"/>
    <lineage>
        <taxon>unclassified sequences</taxon>
        <taxon>metagenomes</taxon>
        <taxon>ecological metagenomes</taxon>
    </lineage>
</organism>